<evidence type="ECO:0000313" key="1">
    <source>
        <dbReference type="EMBL" id="MBA4544704.1"/>
    </source>
</evidence>
<dbReference type="EMBL" id="JACEIP010000065">
    <property type="protein sequence ID" value="MBA4544704.1"/>
    <property type="molecule type" value="Genomic_DNA"/>
</dbReference>
<dbReference type="RefSeq" id="WP_152568611.1">
    <property type="nucleotide sequence ID" value="NZ_JACEIP010000065.1"/>
</dbReference>
<organism evidence="1 2">
    <name type="scientific">Thermoactinomyces daqus</name>
    <dbReference type="NCBI Taxonomy" id="1329516"/>
    <lineage>
        <taxon>Bacteria</taxon>
        <taxon>Bacillati</taxon>
        <taxon>Bacillota</taxon>
        <taxon>Bacilli</taxon>
        <taxon>Bacillales</taxon>
        <taxon>Thermoactinomycetaceae</taxon>
        <taxon>Thermoactinomyces</taxon>
    </lineage>
</organism>
<proteinExistence type="predicted"/>
<comment type="caution">
    <text evidence="1">The sequence shown here is derived from an EMBL/GenBank/DDBJ whole genome shotgun (WGS) entry which is preliminary data.</text>
</comment>
<keyword evidence="2" id="KW-1185">Reference proteome</keyword>
<sequence>MISCDWQIIVGIKEKATGKIIATAPVVLNLMSYLDELGAKKRALFEVEKRKGSLKSGYQYVAIKAQVLYR</sequence>
<evidence type="ECO:0000313" key="2">
    <source>
        <dbReference type="Proteomes" id="UP000530514"/>
    </source>
</evidence>
<name>A0A7W1XDR8_9BACL</name>
<gene>
    <name evidence="1" type="ORF">H1164_17995</name>
</gene>
<dbReference type="Proteomes" id="UP000530514">
    <property type="component" value="Unassembled WGS sequence"/>
</dbReference>
<protein>
    <submittedName>
        <fullName evidence="1">Uncharacterized protein</fullName>
    </submittedName>
</protein>
<accession>A0A7W1XDR8</accession>
<dbReference type="AlphaFoldDB" id="A0A7W1XDR8"/>
<reference evidence="1 2" key="1">
    <citation type="submission" date="2020-07" db="EMBL/GenBank/DDBJ databases">
        <authorList>
            <person name="Feng H."/>
        </authorList>
    </citation>
    <scope>NUCLEOTIDE SEQUENCE [LARGE SCALE GENOMIC DNA]</scope>
    <source>
        <strain evidence="2">s-11</strain>
    </source>
</reference>